<feature type="region of interest" description="Disordered" evidence="2">
    <location>
        <begin position="183"/>
        <end position="253"/>
    </location>
</feature>
<accession>A0AAD5IBW1</accession>
<evidence type="ECO:0000256" key="1">
    <source>
        <dbReference type="RuleBase" id="RU000461"/>
    </source>
</evidence>
<dbReference type="Proteomes" id="UP001064489">
    <property type="component" value="Chromosome 2"/>
</dbReference>
<protein>
    <recommendedName>
        <fullName evidence="5">Cytochrome P450</fullName>
    </recommendedName>
</protein>
<organism evidence="3 4">
    <name type="scientific">Acer negundo</name>
    <name type="common">Box elder</name>
    <dbReference type="NCBI Taxonomy" id="4023"/>
    <lineage>
        <taxon>Eukaryota</taxon>
        <taxon>Viridiplantae</taxon>
        <taxon>Streptophyta</taxon>
        <taxon>Embryophyta</taxon>
        <taxon>Tracheophyta</taxon>
        <taxon>Spermatophyta</taxon>
        <taxon>Magnoliopsida</taxon>
        <taxon>eudicotyledons</taxon>
        <taxon>Gunneridae</taxon>
        <taxon>Pentapetalae</taxon>
        <taxon>rosids</taxon>
        <taxon>malvids</taxon>
        <taxon>Sapindales</taxon>
        <taxon>Sapindaceae</taxon>
        <taxon>Hippocastanoideae</taxon>
        <taxon>Acereae</taxon>
        <taxon>Acer</taxon>
    </lineage>
</organism>
<keyword evidence="1" id="KW-0560">Oxidoreductase</keyword>
<dbReference type="InterPro" id="IPR001128">
    <property type="entry name" value="Cyt_P450"/>
</dbReference>
<dbReference type="GO" id="GO:0020037">
    <property type="term" value="F:heme binding"/>
    <property type="evidence" value="ECO:0007669"/>
    <property type="project" value="InterPro"/>
</dbReference>
<dbReference type="GO" id="GO:0004497">
    <property type="term" value="F:monooxygenase activity"/>
    <property type="evidence" value="ECO:0007669"/>
    <property type="project" value="UniProtKB-KW"/>
</dbReference>
<proteinExistence type="inferred from homology"/>
<comment type="caution">
    <text evidence="3">The sequence shown here is derived from an EMBL/GenBank/DDBJ whole genome shotgun (WGS) entry which is preliminary data.</text>
</comment>
<feature type="region of interest" description="Disordered" evidence="2">
    <location>
        <begin position="1"/>
        <end position="55"/>
    </location>
</feature>
<name>A0AAD5IBW1_ACENE</name>
<dbReference type="GO" id="GO:0016705">
    <property type="term" value="F:oxidoreductase activity, acting on paired donors, with incorporation or reduction of molecular oxygen"/>
    <property type="evidence" value="ECO:0007669"/>
    <property type="project" value="InterPro"/>
</dbReference>
<sequence>MGAEIAKKKSKHEALEDLESKFEQTPDYHTPSKHISCSKGENEDGNGELKIDHGGRVRKHLTFEEDKIPSKNPSTPCTARTSSLSVIDICDSDDENVQPPSVDKQGSVDNKASSKSILFQHSCGESMNDCNGEIPVIPTAKRKRASNIVTSDSENDEDDNVPICKLKRLHLQERISGQASPELKICSGTGIPPRDDDIANLVTPTRRRLVSLRKREGQRRARKGSSSKATTENVEDDESKEAGSESEGESLNGFIVDSMDVEDDDESSDAQDESYDNEDFGEILSRIKRSKGQNLSWEFEADMLAAFASMYFFLCLVDVFKDVGQVVNETHRVANIISGVFRRAMTDINIKGYTIPKGWKSNSWATTSPGNVFTSFGGGPRLCPGYELARVEFSVFLHHLITRFRSK</sequence>
<evidence type="ECO:0000256" key="2">
    <source>
        <dbReference type="SAM" id="MobiDB-lite"/>
    </source>
</evidence>
<dbReference type="PANTHER" id="PTHR34380">
    <property type="entry name" value="BNAA03G12380D PROTEIN"/>
    <property type="match status" value="1"/>
</dbReference>
<dbReference type="AlphaFoldDB" id="A0AAD5IBW1"/>
<gene>
    <name evidence="3" type="ORF">LWI28_002864</name>
</gene>
<reference evidence="3" key="1">
    <citation type="journal article" date="2022" name="Plant J.">
        <title>Strategies of tolerance reflected in two North American maple genomes.</title>
        <authorList>
            <person name="McEvoy S.L."/>
            <person name="Sezen U.U."/>
            <person name="Trouern-Trend A."/>
            <person name="McMahon S.M."/>
            <person name="Schaberg P.G."/>
            <person name="Yang J."/>
            <person name="Wegrzyn J.L."/>
            <person name="Swenson N.G."/>
        </authorList>
    </citation>
    <scope>NUCLEOTIDE SEQUENCE</scope>
    <source>
        <strain evidence="3">91603</strain>
    </source>
</reference>
<keyword evidence="1" id="KW-0503">Monooxygenase</keyword>
<keyword evidence="4" id="KW-1185">Reference proteome</keyword>
<dbReference type="GO" id="GO:0005506">
    <property type="term" value="F:iron ion binding"/>
    <property type="evidence" value="ECO:0007669"/>
    <property type="project" value="InterPro"/>
</dbReference>
<comment type="similarity">
    <text evidence="1">Belongs to the cytochrome P450 family.</text>
</comment>
<dbReference type="Pfam" id="PF00067">
    <property type="entry name" value="p450"/>
    <property type="match status" value="1"/>
</dbReference>
<feature type="region of interest" description="Disordered" evidence="2">
    <location>
        <begin position="91"/>
        <end position="110"/>
    </location>
</feature>
<keyword evidence="1" id="KW-0408">Iron</keyword>
<dbReference type="PANTHER" id="PTHR34380:SF1">
    <property type="entry name" value="OS01G0221300 PROTEIN"/>
    <property type="match status" value="1"/>
</dbReference>
<keyword evidence="1" id="KW-0349">Heme</keyword>
<evidence type="ECO:0000313" key="3">
    <source>
        <dbReference type="EMBL" id="KAI9159885.1"/>
    </source>
</evidence>
<reference evidence="3" key="2">
    <citation type="submission" date="2023-02" db="EMBL/GenBank/DDBJ databases">
        <authorList>
            <person name="Swenson N.G."/>
            <person name="Wegrzyn J.L."/>
            <person name="Mcevoy S.L."/>
        </authorList>
    </citation>
    <scope>NUCLEOTIDE SEQUENCE</scope>
    <source>
        <strain evidence="3">91603</strain>
        <tissue evidence="3">Leaf</tissue>
    </source>
</reference>
<dbReference type="SUPFAM" id="SSF48264">
    <property type="entry name" value="Cytochrome P450"/>
    <property type="match status" value="1"/>
</dbReference>
<dbReference type="PROSITE" id="PS00086">
    <property type="entry name" value="CYTOCHROME_P450"/>
    <property type="match status" value="1"/>
</dbReference>
<dbReference type="Gene3D" id="1.10.630.10">
    <property type="entry name" value="Cytochrome P450"/>
    <property type="match status" value="2"/>
</dbReference>
<keyword evidence="1" id="KW-0479">Metal-binding</keyword>
<evidence type="ECO:0000313" key="4">
    <source>
        <dbReference type="Proteomes" id="UP001064489"/>
    </source>
</evidence>
<feature type="compositionally biased region" description="Acidic residues" evidence="2">
    <location>
        <begin position="233"/>
        <end position="248"/>
    </location>
</feature>
<feature type="compositionally biased region" description="Basic and acidic residues" evidence="2">
    <location>
        <begin position="12"/>
        <end position="26"/>
    </location>
</feature>
<dbReference type="EMBL" id="JAJSOW010000106">
    <property type="protein sequence ID" value="KAI9159885.1"/>
    <property type="molecule type" value="Genomic_DNA"/>
</dbReference>
<dbReference type="InterPro" id="IPR017972">
    <property type="entry name" value="Cyt_P450_CS"/>
</dbReference>
<dbReference type="InterPro" id="IPR036396">
    <property type="entry name" value="Cyt_P450_sf"/>
</dbReference>
<evidence type="ECO:0008006" key="5">
    <source>
        <dbReference type="Google" id="ProtNLM"/>
    </source>
</evidence>